<dbReference type="OrthoDB" id="2382083at2"/>
<name>A0A316D2L5_9BACL</name>
<sequence>MNYDFEKLDYKLTIKEIDRETRYGKLELAGMSGLGLDKVEHLMTCGELPADGEKRVRGEDFLNWVDRSGVPVAKQS</sequence>
<accession>A0A316D2L5</accession>
<dbReference type="Proteomes" id="UP000245634">
    <property type="component" value="Unassembled WGS sequence"/>
</dbReference>
<proteinExistence type="predicted"/>
<dbReference type="EMBL" id="QGGL01000027">
    <property type="protein sequence ID" value="PWK05110.1"/>
    <property type="molecule type" value="Genomic_DNA"/>
</dbReference>
<evidence type="ECO:0000313" key="1">
    <source>
        <dbReference type="EMBL" id="PWK05110.1"/>
    </source>
</evidence>
<dbReference type="AlphaFoldDB" id="A0A316D2L5"/>
<organism evidence="1 2">
    <name type="scientific">Tumebacillus permanentifrigoris</name>
    <dbReference type="NCBI Taxonomy" id="378543"/>
    <lineage>
        <taxon>Bacteria</taxon>
        <taxon>Bacillati</taxon>
        <taxon>Bacillota</taxon>
        <taxon>Bacilli</taxon>
        <taxon>Bacillales</taxon>
        <taxon>Alicyclobacillaceae</taxon>
        <taxon>Tumebacillus</taxon>
    </lineage>
</organism>
<protein>
    <submittedName>
        <fullName evidence="1">Uncharacterized protein</fullName>
    </submittedName>
</protein>
<gene>
    <name evidence="1" type="ORF">C7459_12742</name>
</gene>
<evidence type="ECO:0000313" key="2">
    <source>
        <dbReference type="Proteomes" id="UP000245634"/>
    </source>
</evidence>
<reference evidence="1 2" key="1">
    <citation type="submission" date="2018-05" db="EMBL/GenBank/DDBJ databases">
        <title>Genomic Encyclopedia of Type Strains, Phase IV (KMG-IV): sequencing the most valuable type-strain genomes for metagenomic binning, comparative biology and taxonomic classification.</title>
        <authorList>
            <person name="Goeker M."/>
        </authorList>
    </citation>
    <scope>NUCLEOTIDE SEQUENCE [LARGE SCALE GENOMIC DNA]</scope>
    <source>
        <strain evidence="1 2">DSM 18773</strain>
    </source>
</reference>
<dbReference type="RefSeq" id="WP_109691309.1">
    <property type="nucleotide sequence ID" value="NZ_QGGL01000027.1"/>
</dbReference>
<comment type="caution">
    <text evidence="1">The sequence shown here is derived from an EMBL/GenBank/DDBJ whole genome shotgun (WGS) entry which is preliminary data.</text>
</comment>
<keyword evidence="2" id="KW-1185">Reference proteome</keyword>